<evidence type="ECO:0000256" key="1">
    <source>
        <dbReference type="ARBA" id="ARBA00005417"/>
    </source>
</evidence>
<protein>
    <submittedName>
        <fullName evidence="6">High-affinity zinc uptake system ATP-binding protein ZnuC</fullName>
        <ecNumber evidence="6">3.6.3.-</ecNumber>
    </submittedName>
</protein>
<dbReference type="Pfam" id="PF00005">
    <property type="entry name" value="ABC_tran"/>
    <property type="match status" value="1"/>
</dbReference>
<dbReference type="InterPro" id="IPR003593">
    <property type="entry name" value="AAA+_ATPase"/>
</dbReference>
<dbReference type="SUPFAM" id="SSF52540">
    <property type="entry name" value="P-loop containing nucleoside triphosphate hydrolases"/>
    <property type="match status" value="1"/>
</dbReference>
<dbReference type="GO" id="GO:0016887">
    <property type="term" value="F:ATP hydrolysis activity"/>
    <property type="evidence" value="ECO:0007669"/>
    <property type="project" value="InterPro"/>
</dbReference>
<dbReference type="PANTHER" id="PTHR42734:SF17">
    <property type="entry name" value="METAL TRANSPORT SYSTEM ATP-BINDING PROTEIN TM_0124-RELATED"/>
    <property type="match status" value="1"/>
</dbReference>
<dbReference type="InterPro" id="IPR003439">
    <property type="entry name" value="ABC_transporter-like_ATP-bd"/>
</dbReference>
<dbReference type="KEGG" id="alam:RT761_01967"/>
<gene>
    <name evidence="6" type="primary">znuC</name>
    <name evidence="6" type="ORF">RT761_01967</name>
</gene>
<dbReference type="EMBL" id="CP065383">
    <property type="protein sequence ID" value="QPM68744.1"/>
    <property type="molecule type" value="Genomic_DNA"/>
</dbReference>
<keyword evidence="6" id="KW-0378">Hydrolase</keyword>
<feature type="domain" description="ABC transporter" evidence="5">
    <location>
        <begin position="12"/>
        <end position="247"/>
    </location>
</feature>
<keyword evidence="3" id="KW-0547">Nucleotide-binding</keyword>
<sequence>MDRNQTSFLYDIEFMSVSFSYPDLEVLEDVSLQVKKGEFLAVIGPNGAGKTTLLKLILGLLKPTSGKVLVFGKNINEHPSIRKQIGYVPQMSKIDYSFPINVEDFVLTGRYATIGPGRLPHKYDRLAVNETLEKTGLQSLRRKQIGKLSGGQRQRIMIARALINNPDMLILDEPTTAVDPKNSESLYELLLTLHQQRITILTVSHDIGVIAQYVDTIACVNRKVFVHDRPEKGITDETLTEMYGREAAFFHHGIVPHIVVRKSSPVHYCAGETTEDVENQHKT</sequence>
<evidence type="ECO:0000313" key="7">
    <source>
        <dbReference type="Proteomes" id="UP000594463"/>
    </source>
</evidence>
<dbReference type="RefSeq" id="WP_218111238.1">
    <property type="nucleotide sequence ID" value="NZ_CP065383.1"/>
</dbReference>
<evidence type="ECO:0000256" key="3">
    <source>
        <dbReference type="ARBA" id="ARBA00022741"/>
    </source>
</evidence>
<proteinExistence type="inferred from homology"/>
<evidence type="ECO:0000259" key="5">
    <source>
        <dbReference type="PROSITE" id="PS50893"/>
    </source>
</evidence>
<dbReference type="InterPro" id="IPR050153">
    <property type="entry name" value="Metal_Ion_Import_ABC"/>
</dbReference>
<organism evidence="6 7">
    <name type="scientific">Atribacter laminatus</name>
    <dbReference type="NCBI Taxonomy" id="2847778"/>
    <lineage>
        <taxon>Bacteria</taxon>
        <taxon>Pseudomonadati</taxon>
        <taxon>Atribacterota</taxon>
        <taxon>Atribacteria</taxon>
        <taxon>Atribacterales</taxon>
        <taxon>Atribacteraceae</taxon>
        <taxon>Atribacter</taxon>
    </lineage>
</organism>
<dbReference type="CDD" id="cd03235">
    <property type="entry name" value="ABC_Metallic_Cations"/>
    <property type="match status" value="1"/>
</dbReference>
<evidence type="ECO:0000313" key="6">
    <source>
        <dbReference type="EMBL" id="QPM68744.1"/>
    </source>
</evidence>
<dbReference type="InterPro" id="IPR017871">
    <property type="entry name" value="ABC_transporter-like_CS"/>
</dbReference>
<dbReference type="InterPro" id="IPR027417">
    <property type="entry name" value="P-loop_NTPase"/>
</dbReference>
<dbReference type="GO" id="GO:0005524">
    <property type="term" value="F:ATP binding"/>
    <property type="evidence" value="ECO:0007669"/>
    <property type="project" value="UniProtKB-KW"/>
</dbReference>
<name>A0A7T1AMP1_ATRLM</name>
<dbReference type="SMART" id="SM00382">
    <property type="entry name" value="AAA"/>
    <property type="match status" value="1"/>
</dbReference>
<dbReference type="EC" id="3.6.3.-" evidence="6"/>
<dbReference type="PANTHER" id="PTHR42734">
    <property type="entry name" value="METAL TRANSPORT SYSTEM ATP-BINDING PROTEIN TM_0124-RELATED"/>
    <property type="match status" value="1"/>
</dbReference>
<dbReference type="Proteomes" id="UP000594463">
    <property type="component" value="Chromosome"/>
</dbReference>
<reference evidence="6 7" key="1">
    <citation type="journal article" date="2021" name="Nat. Commun.">
        <title>Isolation of a member of the candidate phylum Atribacteria reveals a unique cell membrane structure.</title>
        <authorList>
            <person name="Taiki K."/>
            <person name="Nobu M.K."/>
            <person name="Kusada H."/>
            <person name="Meng X.-Y."/>
            <person name="Hosoki N."/>
            <person name="Uematsu K."/>
            <person name="Yoshioka H."/>
            <person name="Kamagata Y."/>
            <person name="Tamaki H."/>
        </authorList>
    </citation>
    <scope>NUCLEOTIDE SEQUENCE [LARGE SCALE GENOMIC DNA]</scope>
    <source>
        <strain evidence="6 7">RT761</strain>
    </source>
</reference>
<accession>A0A7T1AMP1</accession>
<evidence type="ECO:0000256" key="4">
    <source>
        <dbReference type="ARBA" id="ARBA00022840"/>
    </source>
</evidence>
<comment type="similarity">
    <text evidence="1">Belongs to the ABC transporter superfamily.</text>
</comment>
<keyword evidence="2" id="KW-0813">Transport</keyword>
<evidence type="ECO:0000256" key="2">
    <source>
        <dbReference type="ARBA" id="ARBA00022448"/>
    </source>
</evidence>
<dbReference type="PROSITE" id="PS50893">
    <property type="entry name" value="ABC_TRANSPORTER_2"/>
    <property type="match status" value="1"/>
</dbReference>
<keyword evidence="4 6" id="KW-0067">ATP-binding</keyword>
<dbReference type="FunFam" id="3.40.50.300:FF:000134">
    <property type="entry name" value="Iron-enterobactin ABC transporter ATP-binding protein"/>
    <property type="match status" value="1"/>
</dbReference>
<dbReference type="Gene3D" id="3.40.50.300">
    <property type="entry name" value="P-loop containing nucleotide triphosphate hydrolases"/>
    <property type="match status" value="1"/>
</dbReference>
<dbReference type="PROSITE" id="PS00211">
    <property type="entry name" value="ABC_TRANSPORTER_1"/>
    <property type="match status" value="1"/>
</dbReference>
<dbReference type="AlphaFoldDB" id="A0A7T1AMP1"/>
<keyword evidence="7" id="KW-1185">Reference proteome</keyword>